<dbReference type="InterPro" id="IPR007337">
    <property type="entry name" value="RelB/DinJ"/>
</dbReference>
<reference evidence="3 4" key="1">
    <citation type="submission" date="2020-04" db="EMBL/GenBank/DDBJ databases">
        <title>Antimicrobial susceptibility and clonality of vaginal-derived multi-drug resistant Mobiluncus isolates in China.</title>
        <authorList>
            <person name="Zhang X."/>
        </authorList>
    </citation>
    <scope>NUCLEOTIDE SEQUENCE [LARGE SCALE GENOMIC DNA]</scope>
    <source>
        <strain evidence="3 4">13</strain>
    </source>
</reference>
<dbReference type="GO" id="GO:0006351">
    <property type="term" value="P:DNA-templated transcription"/>
    <property type="evidence" value="ECO:0007669"/>
    <property type="project" value="TreeGrafter"/>
</dbReference>
<comment type="caution">
    <text evidence="3">The sequence shown here is derived from an EMBL/GenBank/DDBJ whole genome shotgun (WGS) entry which is preliminary data.</text>
</comment>
<evidence type="ECO:0000313" key="4">
    <source>
        <dbReference type="Proteomes" id="UP000578252"/>
    </source>
</evidence>
<dbReference type="GO" id="GO:0006355">
    <property type="term" value="P:regulation of DNA-templated transcription"/>
    <property type="evidence" value="ECO:0007669"/>
    <property type="project" value="InterPro"/>
</dbReference>
<evidence type="ECO:0000256" key="2">
    <source>
        <dbReference type="ARBA" id="ARBA00022649"/>
    </source>
</evidence>
<dbReference type="PANTHER" id="PTHR38781">
    <property type="entry name" value="ANTITOXIN DINJ-RELATED"/>
    <property type="match status" value="1"/>
</dbReference>
<name>A0A7Y0U239_9ACTO</name>
<sequence length="100" mass="10920">MATVQLRVDDELKREATAVYEELGLDLSSAIRMFLKRSVVARGIPFATVLEPEASVSAATALQAMTQLGVSARANGVSDLKLEEINQEVAMLRRERRSDG</sequence>
<gene>
    <name evidence="3" type="ORF">HHJ78_08375</name>
</gene>
<dbReference type="EMBL" id="JABCUR010000007">
    <property type="protein sequence ID" value="NMW65531.1"/>
    <property type="molecule type" value="Genomic_DNA"/>
</dbReference>
<dbReference type="Gene3D" id="1.10.1220.10">
    <property type="entry name" value="Met repressor-like"/>
    <property type="match status" value="1"/>
</dbReference>
<dbReference type="Pfam" id="PF04221">
    <property type="entry name" value="RelB"/>
    <property type="match status" value="1"/>
</dbReference>
<dbReference type="Proteomes" id="UP000578252">
    <property type="component" value="Unassembled WGS sequence"/>
</dbReference>
<evidence type="ECO:0000256" key="1">
    <source>
        <dbReference type="ARBA" id="ARBA00010562"/>
    </source>
</evidence>
<organism evidence="3 4">
    <name type="scientific">Mobiluncus mulieris</name>
    <dbReference type="NCBI Taxonomy" id="2052"/>
    <lineage>
        <taxon>Bacteria</taxon>
        <taxon>Bacillati</taxon>
        <taxon>Actinomycetota</taxon>
        <taxon>Actinomycetes</taxon>
        <taxon>Actinomycetales</taxon>
        <taxon>Actinomycetaceae</taxon>
        <taxon>Mobiluncus</taxon>
    </lineage>
</organism>
<accession>A0A7Y0U239</accession>
<dbReference type="RefSeq" id="WP_169772185.1">
    <property type="nucleotide sequence ID" value="NZ_CAMXYF010000002.1"/>
</dbReference>
<keyword evidence="2" id="KW-1277">Toxin-antitoxin system</keyword>
<comment type="similarity">
    <text evidence="1">Belongs to the RelB/DinJ antitoxin family.</text>
</comment>
<dbReference type="InterPro" id="IPR013321">
    <property type="entry name" value="Arc_rbn_hlx_hlx"/>
</dbReference>
<dbReference type="AlphaFoldDB" id="A0A7Y0U239"/>
<protein>
    <submittedName>
        <fullName evidence="3">Type II toxin-antitoxin system RelB/DinJ family antitoxin</fullName>
    </submittedName>
</protein>
<evidence type="ECO:0000313" key="3">
    <source>
        <dbReference type="EMBL" id="NMW65531.1"/>
    </source>
</evidence>
<proteinExistence type="inferred from homology"/>
<dbReference type="PANTHER" id="PTHR38781:SF1">
    <property type="entry name" value="ANTITOXIN DINJ-RELATED"/>
    <property type="match status" value="1"/>
</dbReference>
<dbReference type="NCBIfam" id="TIGR02384">
    <property type="entry name" value="RelB_DinJ"/>
    <property type="match status" value="1"/>
</dbReference>